<sequence length="666" mass="72202">MSKTKEDGKKGTGDSPPDKSISVSVLFGCADSTDVMLMVLGTVGAVGDGASLPTLLLFVSHLFNSLGHISPELMHKVDEIALDLTYLAIAVLFAAFMEGYCWSKTSERQVLKMRYKYLEAVLRQEVAFFDSQEATTAEVVDSISKDTALIQEVLSEKVPLFLFHTSQFFSGLIYATYFAWRLSLAAFPALILLALPGIAYGKYLLHLSHKSFAEYSKANTIAEQALSSIKTVYSSTAERNIVERYASILYHTTKLGTRKGLAKGFAVGSSGLTFAIWALVAWYGSLLIMHHGAQGGQIYAAGLSIVTAGQSLGVAFPEVKHLAEASIAAAHIFDRINRVVAHKLSTVRNADVIAVMSAGRVIEMGSHDDLIDKPNGHYANLANLQNQLSNEEQDQHHNESRFSSAARSSGSRMSNASPSVFGTPLLGDSEPDAISYPPPSFTRLLALNAPEWTQGLIGGFSAMASGFITPIYAITIGGMISDFFMTDHGEMRHAIRSKCLTFASLSVIAMIMSPLQHYNFAYMGEYLTKRPENGTELEKMSGGIELKGVDFAYPGRPDNLILCQLRLEVKPGASIGLVGNSGCGKSTVISLIQRFYDADKGTVKVDGVDIRSLNIGWYRRQMALVGQEPVLYSGSIRDNIMFGKLDASETEVVEAAKAANAHDFIS</sequence>
<dbReference type="InterPro" id="IPR011527">
    <property type="entry name" value="ABC1_TM_dom"/>
</dbReference>
<dbReference type="GO" id="GO:0140359">
    <property type="term" value="F:ABC-type transporter activity"/>
    <property type="evidence" value="ECO:0007669"/>
    <property type="project" value="InterPro"/>
</dbReference>
<name>A0A834H525_RHOSS</name>
<dbReference type="AlphaFoldDB" id="A0A834H525"/>
<keyword evidence="6 9" id="KW-0472">Membrane</keyword>
<evidence type="ECO:0000256" key="2">
    <source>
        <dbReference type="ARBA" id="ARBA00022448"/>
    </source>
</evidence>
<dbReference type="GO" id="GO:0005524">
    <property type="term" value="F:ATP binding"/>
    <property type="evidence" value="ECO:0007669"/>
    <property type="project" value="InterPro"/>
</dbReference>
<dbReference type="Pfam" id="PF00005">
    <property type="entry name" value="ABC_tran"/>
    <property type="match status" value="1"/>
</dbReference>
<feature type="transmembrane region" description="Helical" evidence="9">
    <location>
        <begin position="84"/>
        <end position="103"/>
    </location>
</feature>
<feature type="domain" description="ABC transmembrane type-1" evidence="10">
    <location>
        <begin position="39"/>
        <end position="324"/>
    </location>
</feature>
<dbReference type="GO" id="GO:0016887">
    <property type="term" value="F:ATP hydrolysis activity"/>
    <property type="evidence" value="ECO:0007669"/>
    <property type="project" value="InterPro"/>
</dbReference>
<dbReference type="InterPro" id="IPR027417">
    <property type="entry name" value="P-loop_NTPase"/>
</dbReference>
<feature type="transmembrane region" description="Helical" evidence="9">
    <location>
        <begin position="186"/>
        <end position="205"/>
    </location>
</feature>
<keyword evidence="12" id="KW-1185">Reference proteome</keyword>
<dbReference type="SUPFAM" id="SSF52540">
    <property type="entry name" value="P-loop containing nucleoside triphosphate hydrolases"/>
    <property type="match status" value="2"/>
</dbReference>
<dbReference type="InterPro" id="IPR036640">
    <property type="entry name" value="ABC1_TM_sf"/>
</dbReference>
<evidence type="ECO:0000256" key="6">
    <source>
        <dbReference type="ARBA" id="ARBA00023136"/>
    </source>
</evidence>
<proteinExistence type="inferred from homology"/>
<keyword evidence="4" id="KW-0677">Repeat</keyword>
<dbReference type="EMBL" id="WJXA01000003">
    <property type="protein sequence ID" value="KAF7147668.1"/>
    <property type="molecule type" value="Genomic_DNA"/>
</dbReference>
<dbReference type="Proteomes" id="UP000626092">
    <property type="component" value="Unassembled WGS sequence"/>
</dbReference>
<keyword evidence="5 9" id="KW-1133">Transmembrane helix</keyword>
<evidence type="ECO:0000256" key="7">
    <source>
        <dbReference type="ARBA" id="ARBA00023180"/>
    </source>
</evidence>
<protein>
    <recommendedName>
        <fullName evidence="10">ABC transmembrane type-1 domain-containing protein</fullName>
    </recommendedName>
</protein>
<organism evidence="11 12">
    <name type="scientific">Rhododendron simsii</name>
    <name type="common">Sims's rhododendron</name>
    <dbReference type="NCBI Taxonomy" id="118357"/>
    <lineage>
        <taxon>Eukaryota</taxon>
        <taxon>Viridiplantae</taxon>
        <taxon>Streptophyta</taxon>
        <taxon>Embryophyta</taxon>
        <taxon>Tracheophyta</taxon>
        <taxon>Spermatophyta</taxon>
        <taxon>Magnoliopsida</taxon>
        <taxon>eudicotyledons</taxon>
        <taxon>Gunneridae</taxon>
        <taxon>Pentapetalae</taxon>
        <taxon>asterids</taxon>
        <taxon>Ericales</taxon>
        <taxon>Ericaceae</taxon>
        <taxon>Ericoideae</taxon>
        <taxon>Rhodoreae</taxon>
        <taxon>Rhododendron</taxon>
    </lineage>
</organism>
<dbReference type="PANTHER" id="PTHR45136">
    <property type="entry name" value="ABC TRANSPORTER DOMAIN-CONTAINING PROTEIN"/>
    <property type="match status" value="1"/>
</dbReference>
<dbReference type="PROSITE" id="PS50929">
    <property type="entry name" value="ABC_TM1F"/>
    <property type="match status" value="1"/>
</dbReference>
<dbReference type="Pfam" id="PF00664">
    <property type="entry name" value="ABC_membrane"/>
    <property type="match status" value="1"/>
</dbReference>
<comment type="caution">
    <text evidence="11">The sequence shown here is derived from an EMBL/GenBank/DDBJ whole genome shotgun (WGS) entry which is preliminary data.</text>
</comment>
<dbReference type="InterPro" id="IPR003439">
    <property type="entry name" value="ABC_transporter-like_ATP-bd"/>
</dbReference>
<feature type="transmembrane region" description="Helical" evidence="9">
    <location>
        <begin position="264"/>
        <end position="284"/>
    </location>
</feature>
<evidence type="ECO:0000256" key="1">
    <source>
        <dbReference type="ARBA" id="ARBA00007577"/>
    </source>
</evidence>
<keyword evidence="2" id="KW-0813">Transport</keyword>
<dbReference type="SUPFAM" id="SSF90123">
    <property type="entry name" value="ABC transporter transmembrane region"/>
    <property type="match status" value="2"/>
</dbReference>
<evidence type="ECO:0000256" key="4">
    <source>
        <dbReference type="ARBA" id="ARBA00022737"/>
    </source>
</evidence>
<feature type="transmembrane region" description="Helical" evidence="9">
    <location>
        <begin position="500"/>
        <end position="520"/>
    </location>
</feature>
<evidence type="ECO:0000313" key="12">
    <source>
        <dbReference type="Proteomes" id="UP000626092"/>
    </source>
</evidence>
<dbReference type="Gene3D" id="1.20.1560.10">
    <property type="entry name" value="ABC transporter type 1, transmembrane domain"/>
    <property type="match status" value="3"/>
</dbReference>
<evidence type="ECO:0000259" key="10">
    <source>
        <dbReference type="PROSITE" id="PS50929"/>
    </source>
</evidence>
<evidence type="ECO:0000256" key="5">
    <source>
        <dbReference type="ARBA" id="ARBA00022989"/>
    </source>
</evidence>
<dbReference type="GO" id="GO:0016020">
    <property type="term" value="C:membrane"/>
    <property type="evidence" value="ECO:0007669"/>
    <property type="project" value="InterPro"/>
</dbReference>
<dbReference type="PANTHER" id="PTHR45136:SF2">
    <property type="entry name" value="ABC TRANSPORTER DOMAIN-CONTAINING PROTEIN"/>
    <property type="match status" value="1"/>
</dbReference>
<feature type="transmembrane region" description="Helical" evidence="9">
    <location>
        <begin position="35"/>
        <end position="64"/>
    </location>
</feature>
<keyword evidence="3 9" id="KW-0812">Transmembrane</keyword>
<dbReference type="Gene3D" id="3.40.50.300">
    <property type="entry name" value="P-loop containing nucleotide triphosphate hydrolases"/>
    <property type="match status" value="2"/>
</dbReference>
<keyword evidence="7" id="KW-0325">Glycoprotein</keyword>
<feature type="compositionally biased region" description="Low complexity" evidence="8">
    <location>
        <begin position="401"/>
        <end position="416"/>
    </location>
</feature>
<evidence type="ECO:0000256" key="3">
    <source>
        <dbReference type="ARBA" id="ARBA00022692"/>
    </source>
</evidence>
<evidence type="ECO:0000256" key="9">
    <source>
        <dbReference type="SAM" id="Phobius"/>
    </source>
</evidence>
<comment type="similarity">
    <text evidence="1">Belongs to the ABC transporter superfamily. ABCB family. Multidrug resistance exporter (TC 3.A.1.201) subfamily.</text>
</comment>
<accession>A0A834H525</accession>
<evidence type="ECO:0000313" key="11">
    <source>
        <dbReference type="EMBL" id="KAF7147668.1"/>
    </source>
</evidence>
<evidence type="ECO:0000256" key="8">
    <source>
        <dbReference type="SAM" id="MobiDB-lite"/>
    </source>
</evidence>
<gene>
    <name evidence="11" type="ORF">RHSIM_Rhsim03G0237200</name>
</gene>
<dbReference type="CDD" id="cd18577">
    <property type="entry name" value="ABC_6TM_Pgp_ABCB1_D1_like"/>
    <property type="match status" value="1"/>
</dbReference>
<feature type="transmembrane region" description="Helical" evidence="9">
    <location>
        <begin position="456"/>
        <end position="480"/>
    </location>
</feature>
<dbReference type="OrthoDB" id="6500128at2759"/>
<feature type="region of interest" description="Disordered" evidence="8">
    <location>
        <begin position="390"/>
        <end position="416"/>
    </location>
</feature>
<reference evidence="11" key="1">
    <citation type="submission" date="2019-11" db="EMBL/GenBank/DDBJ databases">
        <authorList>
            <person name="Liu Y."/>
            <person name="Hou J."/>
            <person name="Li T.-Q."/>
            <person name="Guan C.-H."/>
            <person name="Wu X."/>
            <person name="Wu H.-Z."/>
            <person name="Ling F."/>
            <person name="Zhang R."/>
            <person name="Shi X.-G."/>
            <person name="Ren J.-P."/>
            <person name="Chen E.-F."/>
            <person name="Sun J.-M."/>
        </authorList>
    </citation>
    <scope>NUCLEOTIDE SEQUENCE</scope>
    <source>
        <strain evidence="11">Adult_tree_wgs_1</strain>
        <tissue evidence="11">Leaves</tissue>
    </source>
</reference>